<keyword evidence="3" id="KW-1185">Reference proteome</keyword>
<evidence type="ECO:0000256" key="1">
    <source>
        <dbReference type="SAM" id="MobiDB-lite"/>
    </source>
</evidence>
<dbReference type="Proteomes" id="UP000250043">
    <property type="component" value="Unassembled WGS sequence"/>
</dbReference>
<protein>
    <submittedName>
        <fullName evidence="2">Uncharacterized protein</fullName>
    </submittedName>
</protein>
<sequence>MIDSALSWATWAWTFHNSDATDRDLDLSWDEDNNLDDTEKIPTSSEPDIEQDSGAQRLAASGSGSPGQDIKHDAISILGTQAEETVAAVEGIVQVAHRVSRTSESDFLHLASMQCTLRVAATWRFSSAWYTGSASARIRSWYDGGVFNAHWHAVKLSHSGIIIAVQEHLTILLHPQGTRTAQAWRNMDVNSGNWEHPGDSSREWDVKDTTCILQYLETSGSATQL</sequence>
<feature type="region of interest" description="Disordered" evidence="1">
    <location>
        <begin position="31"/>
        <end position="68"/>
    </location>
</feature>
<proteinExistence type="predicted"/>
<dbReference type="AlphaFoldDB" id="A0A8E2AYD0"/>
<evidence type="ECO:0000313" key="3">
    <source>
        <dbReference type="Proteomes" id="UP000250043"/>
    </source>
</evidence>
<dbReference type="EMBL" id="KV722476">
    <property type="protein sequence ID" value="OCH87690.1"/>
    <property type="molecule type" value="Genomic_DNA"/>
</dbReference>
<evidence type="ECO:0000313" key="2">
    <source>
        <dbReference type="EMBL" id="OCH87690.1"/>
    </source>
</evidence>
<reference evidence="2 3" key="1">
    <citation type="submission" date="2016-07" db="EMBL/GenBank/DDBJ databases">
        <title>Draft genome of the white-rot fungus Obba rivulosa 3A-2.</title>
        <authorList>
            <consortium name="DOE Joint Genome Institute"/>
            <person name="Miettinen O."/>
            <person name="Riley R."/>
            <person name="Acob R."/>
            <person name="Barry K."/>
            <person name="Cullen D."/>
            <person name="De Vries R."/>
            <person name="Hainaut M."/>
            <person name="Hatakka A."/>
            <person name="Henrissat B."/>
            <person name="Hilden K."/>
            <person name="Kuo R."/>
            <person name="Labutti K."/>
            <person name="Lipzen A."/>
            <person name="Makela M.R."/>
            <person name="Sandor L."/>
            <person name="Spatafora J.W."/>
            <person name="Grigoriev I.V."/>
            <person name="Hibbett D.S."/>
        </authorList>
    </citation>
    <scope>NUCLEOTIDE SEQUENCE [LARGE SCALE GENOMIC DNA]</scope>
    <source>
        <strain evidence="2 3">3A-2</strain>
    </source>
</reference>
<accession>A0A8E2AYD0</accession>
<organism evidence="2 3">
    <name type="scientific">Obba rivulosa</name>
    <dbReference type="NCBI Taxonomy" id="1052685"/>
    <lineage>
        <taxon>Eukaryota</taxon>
        <taxon>Fungi</taxon>
        <taxon>Dikarya</taxon>
        <taxon>Basidiomycota</taxon>
        <taxon>Agaricomycotina</taxon>
        <taxon>Agaricomycetes</taxon>
        <taxon>Polyporales</taxon>
        <taxon>Gelatoporiaceae</taxon>
        <taxon>Obba</taxon>
    </lineage>
</organism>
<gene>
    <name evidence="2" type="ORF">OBBRIDRAFT_805875</name>
</gene>
<name>A0A8E2AYD0_9APHY</name>